<comment type="caution">
    <text evidence="2">The sequence shown here is derived from an EMBL/GenBank/DDBJ whole genome shotgun (WGS) entry which is preliminary data.</text>
</comment>
<dbReference type="AlphaFoldDB" id="A0A367ZLZ7"/>
<evidence type="ECO:0000313" key="3">
    <source>
        <dbReference type="Proteomes" id="UP000252355"/>
    </source>
</evidence>
<dbReference type="Proteomes" id="UP000252355">
    <property type="component" value="Unassembled WGS sequence"/>
</dbReference>
<dbReference type="EMBL" id="QOQW01000015">
    <property type="protein sequence ID" value="RCK79144.1"/>
    <property type="molecule type" value="Genomic_DNA"/>
</dbReference>
<evidence type="ECO:0000313" key="2">
    <source>
        <dbReference type="EMBL" id="RCK79144.1"/>
    </source>
</evidence>
<evidence type="ECO:0000256" key="1">
    <source>
        <dbReference type="SAM" id="SignalP"/>
    </source>
</evidence>
<evidence type="ECO:0008006" key="4">
    <source>
        <dbReference type="Google" id="ProtNLM"/>
    </source>
</evidence>
<keyword evidence="1" id="KW-0732">Signal</keyword>
<feature type="chain" id="PRO_5016570140" description="Tetratricopeptide repeat protein" evidence="1">
    <location>
        <begin position="25"/>
        <end position="532"/>
    </location>
</feature>
<accession>A0A367ZLZ7</accession>
<name>A0A367ZLZ7_9BACT</name>
<proteinExistence type="predicted"/>
<gene>
    <name evidence="2" type="ORF">OZSIB_0258</name>
</gene>
<organism evidence="2 3">
    <name type="scientific">Candidatus Ozemobacter sibiricus</name>
    <dbReference type="NCBI Taxonomy" id="2268124"/>
    <lineage>
        <taxon>Bacteria</taxon>
        <taxon>Candidatus Ozemobacteria</taxon>
        <taxon>Candidatus Ozemobacterales</taxon>
        <taxon>Candidatus Ozemobacteraceae</taxon>
        <taxon>Candidatus Ozemobacter</taxon>
    </lineage>
</organism>
<feature type="signal peptide" evidence="1">
    <location>
        <begin position="1"/>
        <end position="24"/>
    </location>
</feature>
<sequence length="532" mass="60059">MNLRATRVLPLTMVLLALAAAVGAGPSARQIERNIKQAVELTFSSPVESARLFETSFRQALDLTRPQLPKATRELGFALASKCLHPSLFPEVRVAMDTSLALFPNGRYRKHILVQRALLDYAEGRYEDAERGLAEAAPHFTGRELAKFKTLQMNGLFLARKYVSGGDLLESWHEQRPSTTTRRNVKRWAGAEKQVLAALAKAQAGDLDAFATARDLQEAVASGYFVKEAPEAAQRALQLRDAVKPRNHGQDVTWLGLSRTAWHSLPAILRHGKYLNLLESFPEADPALRGQVIRQLWLICRYELDRPSEADRWLARLAEVPGFAQIAELEKALAEVTEPSLATPQGQELMQRIEACRDLFPYDNGVLPVIDLDFVREVRMLTELLSGRTESLAHRVQRTRSSWKVRSVPVHLLYLIAADQKLAAYEEYQKLIPTLAARDRRMVKDFLFPLYKQPTPQERQLLSAFAAAEVFPTLAIDRLLSVLSLLPPQRPVQVNHALALLAELYQKHRNYVEAQSVWTTLRTLYPSSVWIR</sequence>
<protein>
    <recommendedName>
        <fullName evidence="4">Tetratricopeptide repeat protein</fullName>
    </recommendedName>
</protein>
<reference evidence="2 3" key="1">
    <citation type="submission" date="2018-05" db="EMBL/GenBank/DDBJ databases">
        <title>A metagenomic window into the 2 km-deep terrestrial subsurface aquifer revealed taxonomically and functionally diverse microbial community comprising novel uncultured bacterial lineages.</title>
        <authorList>
            <person name="Kadnikov V.V."/>
            <person name="Mardanov A.V."/>
            <person name="Beletsky A.V."/>
            <person name="Banks D."/>
            <person name="Pimenov N.V."/>
            <person name="Frank Y.A."/>
            <person name="Karnachuk O.V."/>
            <person name="Ravin N.V."/>
        </authorList>
    </citation>
    <scope>NUCLEOTIDE SEQUENCE [LARGE SCALE GENOMIC DNA]</scope>
    <source>
        <strain evidence="2">BY5</strain>
    </source>
</reference>